<dbReference type="AlphaFoldDB" id="V4AUE4"/>
<dbReference type="EMBL" id="KB200614">
    <property type="protein sequence ID" value="ESP00928.1"/>
    <property type="molecule type" value="Genomic_DNA"/>
</dbReference>
<proteinExistence type="predicted"/>
<sequence length="103" mass="11249">MKTIVLLSLLAIALNHVNGGELGCVSSTVQCGTINLGILDASTCEDKAPFFKCLRDKGCSRADDTYKKQVTLHKYERCGASAIIMGWTLPILMFTVAKYFSKN</sequence>
<keyword evidence="3" id="KW-1185">Reference proteome</keyword>
<protein>
    <submittedName>
        <fullName evidence="2">Uncharacterized protein</fullName>
    </submittedName>
</protein>
<evidence type="ECO:0000256" key="1">
    <source>
        <dbReference type="SAM" id="SignalP"/>
    </source>
</evidence>
<dbReference type="OrthoDB" id="6138286at2759"/>
<reference evidence="2 3" key="1">
    <citation type="journal article" date="2013" name="Nature">
        <title>Insights into bilaterian evolution from three spiralian genomes.</title>
        <authorList>
            <person name="Simakov O."/>
            <person name="Marletaz F."/>
            <person name="Cho S.J."/>
            <person name="Edsinger-Gonzales E."/>
            <person name="Havlak P."/>
            <person name="Hellsten U."/>
            <person name="Kuo D.H."/>
            <person name="Larsson T."/>
            <person name="Lv J."/>
            <person name="Arendt D."/>
            <person name="Savage R."/>
            <person name="Osoegawa K."/>
            <person name="de Jong P."/>
            <person name="Grimwood J."/>
            <person name="Chapman J.A."/>
            <person name="Shapiro H."/>
            <person name="Aerts A."/>
            <person name="Otillar R.P."/>
            <person name="Terry A.Y."/>
            <person name="Boore J.L."/>
            <person name="Grigoriev I.V."/>
            <person name="Lindberg D.R."/>
            <person name="Seaver E.C."/>
            <person name="Weisblat D.A."/>
            <person name="Putnam N.H."/>
            <person name="Rokhsar D.S."/>
        </authorList>
    </citation>
    <scope>NUCLEOTIDE SEQUENCE [LARGE SCALE GENOMIC DNA]</scope>
</reference>
<dbReference type="CTD" id="20250754"/>
<name>V4AUE4_LOTGI</name>
<dbReference type="RefSeq" id="XP_009048366.1">
    <property type="nucleotide sequence ID" value="XM_009050118.1"/>
</dbReference>
<evidence type="ECO:0000313" key="3">
    <source>
        <dbReference type="Proteomes" id="UP000030746"/>
    </source>
</evidence>
<keyword evidence="1" id="KW-0732">Signal</keyword>
<dbReference type="KEGG" id="lgi:LOTGIDRAFT_238413"/>
<feature type="signal peptide" evidence="1">
    <location>
        <begin position="1"/>
        <end position="19"/>
    </location>
</feature>
<dbReference type="HOGENOM" id="CLU_2266777_0_0_1"/>
<accession>V4AUE4</accession>
<evidence type="ECO:0000313" key="2">
    <source>
        <dbReference type="EMBL" id="ESP00928.1"/>
    </source>
</evidence>
<dbReference type="Proteomes" id="UP000030746">
    <property type="component" value="Unassembled WGS sequence"/>
</dbReference>
<organism evidence="2 3">
    <name type="scientific">Lottia gigantea</name>
    <name type="common">Giant owl limpet</name>
    <dbReference type="NCBI Taxonomy" id="225164"/>
    <lineage>
        <taxon>Eukaryota</taxon>
        <taxon>Metazoa</taxon>
        <taxon>Spiralia</taxon>
        <taxon>Lophotrochozoa</taxon>
        <taxon>Mollusca</taxon>
        <taxon>Gastropoda</taxon>
        <taxon>Patellogastropoda</taxon>
        <taxon>Lottioidea</taxon>
        <taxon>Lottiidae</taxon>
        <taxon>Lottia</taxon>
    </lineage>
</organism>
<feature type="chain" id="PRO_5004718960" evidence="1">
    <location>
        <begin position="20"/>
        <end position="103"/>
    </location>
</feature>
<gene>
    <name evidence="2" type="ORF">LOTGIDRAFT_238413</name>
</gene>
<dbReference type="GeneID" id="20250754"/>